<evidence type="ECO:0000313" key="2">
    <source>
        <dbReference type="EMBL" id="GGC05778.1"/>
    </source>
</evidence>
<comment type="caution">
    <text evidence="2">The sequence shown here is derived from an EMBL/GenBank/DDBJ whole genome shotgun (WGS) entry which is preliminary data.</text>
</comment>
<dbReference type="EMBL" id="BMKG01000011">
    <property type="protein sequence ID" value="GGC05778.1"/>
    <property type="molecule type" value="Genomic_DNA"/>
</dbReference>
<keyword evidence="1" id="KW-1133">Transmembrane helix</keyword>
<keyword evidence="1" id="KW-0812">Transmembrane</keyword>
<dbReference type="Proteomes" id="UP000622638">
    <property type="component" value="Unassembled WGS sequence"/>
</dbReference>
<feature type="transmembrane region" description="Helical" evidence="1">
    <location>
        <begin position="45"/>
        <end position="66"/>
    </location>
</feature>
<organism evidence="2 3">
    <name type="scientific">Pseudoduganella buxea</name>
    <dbReference type="NCBI Taxonomy" id="1949069"/>
    <lineage>
        <taxon>Bacteria</taxon>
        <taxon>Pseudomonadati</taxon>
        <taxon>Pseudomonadota</taxon>
        <taxon>Betaproteobacteria</taxon>
        <taxon>Burkholderiales</taxon>
        <taxon>Oxalobacteraceae</taxon>
        <taxon>Telluria group</taxon>
        <taxon>Pseudoduganella</taxon>
    </lineage>
</organism>
<gene>
    <name evidence="2" type="ORF">GCM10011572_29580</name>
</gene>
<protein>
    <recommendedName>
        <fullName evidence="4">Bacteriocin</fullName>
    </recommendedName>
</protein>
<name>A0ABQ1KNI7_9BURK</name>
<keyword evidence="1" id="KW-0472">Membrane</keyword>
<sequence length="72" mass="7228">MQVLSVNEFQEVAGADAPFGCSNSMTSSQYSSAAGFWGGVGMMGAAFSGTGLGFGVAAAGGAMYAYNSYCSW</sequence>
<evidence type="ECO:0000256" key="1">
    <source>
        <dbReference type="SAM" id="Phobius"/>
    </source>
</evidence>
<keyword evidence="3" id="KW-1185">Reference proteome</keyword>
<proteinExistence type="predicted"/>
<evidence type="ECO:0008006" key="4">
    <source>
        <dbReference type="Google" id="ProtNLM"/>
    </source>
</evidence>
<accession>A0ABQ1KNI7</accession>
<reference evidence="3" key="1">
    <citation type="journal article" date="2019" name="Int. J. Syst. Evol. Microbiol.">
        <title>The Global Catalogue of Microorganisms (GCM) 10K type strain sequencing project: providing services to taxonomists for standard genome sequencing and annotation.</title>
        <authorList>
            <consortium name="The Broad Institute Genomics Platform"/>
            <consortium name="The Broad Institute Genome Sequencing Center for Infectious Disease"/>
            <person name="Wu L."/>
            <person name="Ma J."/>
        </authorList>
    </citation>
    <scope>NUCLEOTIDE SEQUENCE [LARGE SCALE GENOMIC DNA]</scope>
    <source>
        <strain evidence="3">CGMCC 1.15931</strain>
    </source>
</reference>
<evidence type="ECO:0000313" key="3">
    <source>
        <dbReference type="Proteomes" id="UP000622638"/>
    </source>
</evidence>